<dbReference type="InParanoid" id="A0A0P9ALF2"/>
<dbReference type="EMBL" id="CH902618">
    <property type="protein sequence ID" value="KPU78667.1"/>
    <property type="molecule type" value="Genomic_DNA"/>
</dbReference>
<protein>
    <submittedName>
        <fullName evidence="3">Uncharacterized protein</fullName>
    </submittedName>
</protein>
<gene>
    <name evidence="3" type="primary">Dana\GF26887</name>
    <name evidence="3" type="ORF">GF26887</name>
</gene>
<keyword evidence="2" id="KW-1133">Transmembrane helix</keyword>
<keyword evidence="2" id="KW-0472">Membrane</keyword>
<dbReference type="InterPro" id="IPR031720">
    <property type="entry name" value="DUF4728"/>
</dbReference>
<feature type="transmembrane region" description="Helical" evidence="2">
    <location>
        <begin position="70"/>
        <end position="91"/>
    </location>
</feature>
<organism evidence="3 4">
    <name type="scientific">Drosophila ananassae</name>
    <name type="common">Fruit fly</name>
    <dbReference type="NCBI Taxonomy" id="7217"/>
    <lineage>
        <taxon>Eukaryota</taxon>
        <taxon>Metazoa</taxon>
        <taxon>Ecdysozoa</taxon>
        <taxon>Arthropoda</taxon>
        <taxon>Hexapoda</taxon>
        <taxon>Insecta</taxon>
        <taxon>Pterygota</taxon>
        <taxon>Neoptera</taxon>
        <taxon>Endopterygota</taxon>
        <taxon>Diptera</taxon>
        <taxon>Brachycera</taxon>
        <taxon>Muscomorpha</taxon>
        <taxon>Ephydroidea</taxon>
        <taxon>Drosophilidae</taxon>
        <taxon>Drosophila</taxon>
        <taxon>Sophophora</taxon>
    </lineage>
</organism>
<evidence type="ECO:0000256" key="1">
    <source>
        <dbReference type="SAM" id="MobiDB-lite"/>
    </source>
</evidence>
<feature type="transmembrane region" description="Helical" evidence="2">
    <location>
        <begin position="103"/>
        <end position="125"/>
    </location>
</feature>
<sequence length="192" mass="22355">MTADKKRSAKKKHATKKSSSHDKKKYNKSACKFIHDQLPKICYIIAVCDLLHALYFTISAMMLLVESFSFFAVLAVISVFFWVVIVITLIVGLWKRKPTLIKCWLLFSIVGFGIDIIFLAYGIMTSLNIDWDRLQEFSIVFIGIFIESICIYLVYWYYKIMADKPKNTCCDWLKKHKSHKSKSSSKKKKSRK</sequence>
<evidence type="ECO:0000313" key="4">
    <source>
        <dbReference type="Proteomes" id="UP000007801"/>
    </source>
</evidence>
<feature type="transmembrane region" description="Helical" evidence="2">
    <location>
        <begin position="41"/>
        <end position="64"/>
    </location>
</feature>
<keyword evidence="2" id="KW-0812">Transmembrane</keyword>
<dbReference type="KEGG" id="dan:26514296"/>
<evidence type="ECO:0000313" key="3">
    <source>
        <dbReference type="EMBL" id="KPU78667.1"/>
    </source>
</evidence>
<name>A0A0P9ALF2_DROAN</name>
<dbReference type="AlphaFoldDB" id="A0A0P9ALF2"/>
<dbReference type="OrthoDB" id="7868364at2759"/>
<keyword evidence="4" id="KW-1185">Reference proteome</keyword>
<feature type="region of interest" description="Disordered" evidence="1">
    <location>
        <begin position="1"/>
        <end position="23"/>
    </location>
</feature>
<feature type="compositionally biased region" description="Basic residues" evidence="1">
    <location>
        <begin position="7"/>
        <end position="23"/>
    </location>
</feature>
<proteinExistence type="predicted"/>
<dbReference type="Proteomes" id="UP000007801">
    <property type="component" value="Unassembled WGS sequence"/>
</dbReference>
<accession>A0A0P9ALF2</accession>
<dbReference type="GeneID" id="26514296"/>
<dbReference type="Pfam" id="PF15860">
    <property type="entry name" value="DUF4728"/>
    <property type="match status" value="1"/>
</dbReference>
<reference evidence="3 4" key="1">
    <citation type="journal article" date="2007" name="Nature">
        <title>Evolution of genes and genomes on the Drosophila phylogeny.</title>
        <authorList>
            <consortium name="Drosophila 12 Genomes Consortium"/>
            <person name="Clark A.G."/>
            <person name="Eisen M.B."/>
            <person name="Smith D.R."/>
            <person name="Bergman C.M."/>
            <person name="Oliver B."/>
            <person name="Markow T.A."/>
            <person name="Kaufman T.C."/>
            <person name="Kellis M."/>
            <person name="Gelbart W."/>
            <person name="Iyer V.N."/>
            <person name="Pollard D.A."/>
            <person name="Sackton T.B."/>
            <person name="Larracuente A.M."/>
            <person name="Singh N.D."/>
            <person name="Abad J.P."/>
            <person name="Abt D.N."/>
            <person name="Adryan B."/>
            <person name="Aguade M."/>
            <person name="Akashi H."/>
            <person name="Anderson W.W."/>
            <person name="Aquadro C.F."/>
            <person name="Ardell D.H."/>
            <person name="Arguello R."/>
            <person name="Artieri C.G."/>
            <person name="Barbash D.A."/>
            <person name="Barker D."/>
            <person name="Barsanti P."/>
            <person name="Batterham P."/>
            <person name="Batzoglou S."/>
            <person name="Begun D."/>
            <person name="Bhutkar A."/>
            <person name="Blanco E."/>
            <person name="Bosak S.A."/>
            <person name="Bradley R.K."/>
            <person name="Brand A.D."/>
            <person name="Brent M.R."/>
            <person name="Brooks A.N."/>
            <person name="Brown R.H."/>
            <person name="Butlin R.K."/>
            <person name="Caggese C."/>
            <person name="Calvi B.R."/>
            <person name="Bernardo de Carvalho A."/>
            <person name="Caspi A."/>
            <person name="Castrezana S."/>
            <person name="Celniker S.E."/>
            <person name="Chang J.L."/>
            <person name="Chapple C."/>
            <person name="Chatterji S."/>
            <person name="Chinwalla A."/>
            <person name="Civetta A."/>
            <person name="Clifton S.W."/>
            <person name="Comeron J.M."/>
            <person name="Costello J.C."/>
            <person name="Coyne J.A."/>
            <person name="Daub J."/>
            <person name="David R.G."/>
            <person name="Delcher A.L."/>
            <person name="Delehaunty K."/>
            <person name="Do C.B."/>
            <person name="Ebling H."/>
            <person name="Edwards K."/>
            <person name="Eickbush T."/>
            <person name="Evans J.D."/>
            <person name="Filipski A."/>
            <person name="Findeiss S."/>
            <person name="Freyhult E."/>
            <person name="Fulton L."/>
            <person name="Fulton R."/>
            <person name="Garcia A.C."/>
            <person name="Gardiner A."/>
            <person name="Garfield D.A."/>
            <person name="Garvin B.E."/>
            <person name="Gibson G."/>
            <person name="Gilbert D."/>
            <person name="Gnerre S."/>
            <person name="Godfrey J."/>
            <person name="Good R."/>
            <person name="Gotea V."/>
            <person name="Gravely B."/>
            <person name="Greenberg A.J."/>
            <person name="Griffiths-Jones S."/>
            <person name="Gross S."/>
            <person name="Guigo R."/>
            <person name="Gustafson E.A."/>
            <person name="Haerty W."/>
            <person name="Hahn M.W."/>
            <person name="Halligan D.L."/>
            <person name="Halpern A.L."/>
            <person name="Halter G.M."/>
            <person name="Han M.V."/>
            <person name="Heger A."/>
            <person name="Hillier L."/>
            <person name="Hinrichs A.S."/>
            <person name="Holmes I."/>
            <person name="Hoskins R.A."/>
            <person name="Hubisz M.J."/>
            <person name="Hultmark D."/>
            <person name="Huntley M.A."/>
            <person name="Jaffe D.B."/>
            <person name="Jagadeeshan S."/>
            <person name="Jeck W.R."/>
            <person name="Johnson J."/>
            <person name="Jones C.D."/>
            <person name="Jordan W.C."/>
            <person name="Karpen G.H."/>
            <person name="Kataoka E."/>
            <person name="Keightley P.D."/>
            <person name="Kheradpour P."/>
            <person name="Kirkness E.F."/>
            <person name="Koerich L.B."/>
            <person name="Kristiansen K."/>
            <person name="Kudrna D."/>
            <person name="Kulathinal R.J."/>
            <person name="Kumar S."/>
            <person name="Kwok R."/>
            <person name="Lander E."/>
            <person name="Langley C.H."/>
            <person name="Lapoint R."/>
            <person name="Lazzaro B.P."/>
            <person name="Lee S.J."/>
            <person name="Levesque L."/>
            <person name="Li R."/>
            <person name="Lin C.F."/>
            <person name="Lin M.F."/>
            <person name="Lindblad-Toh K."/>
            <person name="Llopart A."/>
            <person name="Long M."/>
            <person name="Low L."/>
            <person name="Lozovsky E."/>
            <person name="Lu J."/>
            <person name="Luo M."/>
            <person name="Machado C.A."/>
            <person name="Makalowski W."/>
            <person name="Marzo M."/>
            <person name="Matsuda M."/>
            <person name="Matzkin L."/>
            <person name="McAllister B."/>
            <person name="McBride C.S."/>
            <person name="McKernan B."/>
            <person name="McKernan K."/>
            <person name="Mendez-Lago M."/>
            <person name="Minx P."/>
            <person name="Mollenhauer M.U."/>
            <person name="Montooth K."/>
            <person name="Mount S.M."/>
            <person name="Mu X."/>
            <person name="Myers E."/>
            <person name="Negre B."/>
            <person name="Newfeld S."/>
            <person name="Nielsen R."/>
            <person name="Noor M.A."/>
            <person name="O'Grady P."/>
            <person name="Pachter L."/>
            <person name="Papaceit M."/>
            <person name="Parisi M.J."/>
            <person name="Parisi M."/>
            <person name="Parts L."/>
            <person name="Pedersen J.S."/>
            <person name="Pesole G."/>
            <person name="Phillippy A.M."/>
            <person name="Ponting C.P."/>
            <person name="Pop M."/>
            <person name="Porcelli D."/>
            <person name="Powell J.R."/>
            <person name="Prohaska S."/>
            <person name="Pruitt K."/>
            <person name="Puig M."/>
            <person name="Quesneville H."/>
            <person name="Ram K.R."/>
            <person name="Rand D."/>
            <person name="Rasmussen M.D."/>
            <person name="Reed L.K."/>
            <person name="Reenan R."/>
            <person name="Reily A."/>
            <person name="Remington K.A."/>
            <person name="Rieger T.T."/>
            <person name="Ritchie M.G."/>
            <person name="Robin C."/>
            <person name="Rogers Y.H."/>
            <person name="Rohde C."/>
            <person name="Rozas J."/>
            <person name="Rubenfield M.J."/>
            <person name="Ruiz A."/>
            <person name="Russo S."/>
            <person name="Salzberg S.L."/>
            <person name="Sanchez-Gracia A."/>
            <person name="Saranga D.J."/>
            <person name="Sato H."/>
            <person name="Schaeffer S.W."/>
            <person name="Schatz M.C."/>
            <person name="Schlenke T."/>
            <person name="Schwartz R."/>
            <person name="Segarra C."/>
            <person name="Singh R.S."/>
            <person name="Sirot L."/>
            <person name="Sirota M."/>
            <person name="Sisneros N.B."/>
            <person name="Smith C.D."/>
            <person name="Smith T.F."/>
            <person name="Spieth J."/>
            <person name="Stage D.E."/>
            <person name="Stark A."/>
            <person name="Stephan W."/>
            <person name="Strausberg R.L."/>
            <person name="Strempel S."/>
            <person name="Sturgill D."/>
            <person name="Sutton G."/>
            <person name="Sutton G.G."/>
            <person name="Tao W."/>
            <person name="Teichmann S."/>
            <person name="Tobari Y.N."/>
            <person name="Tomimura Y."/>
            <person name="Tsolas J.M."/>
            <person name="Valente V.L."/>
            <person name="Venter E."/>
            <person name="Venter J.C."/>
            <person name="Vicario S."/>
            <person name="Vieira F.G."/>
            <person name="Vilella A.J."/>
            <person name="Villasante A."/>
            <person name="Walenz B."/>
            <person name="Wang J."/>
            <person name="Wasserman M."/>
            <person name="Watts T."/>
            <person name="Wilson D."/>
            <person name="Wilson R.K."/>
            <person name="Wing R.A."/>
            <person name="Wolfner M.F."/>
            <person name="Wong A."/>
            <person name="Wong G.K."/>
            <person name="Wu C.I."/>
            <person name="Wu G."/>
            <person name="Yamamoto D."/>
            <person name="Yang H.P."/>
            <person name="Yang S.P."/>
            <person name="Yorke J.A."/>
            <person name="Yoshida K."/>
            <person name="Zdobnov E."/>
            <person name="Zhang P."/>
            <person name="Zhang Y."/>
            <person name="Zimin A.V."/>
            <person name="Baldwin J."/>
            <person name="Abdouelleil A."/>
            <person name="Abdulkadir J."/>
            <person name="Abebe A."/>
            <person name="Abera B."/>
            <person name="Abreu J."/>
            <person name="Acer S.C."/>
            <person name="Aftuck L."/>
            <person name="Alexander A."/>
            <person name="An P."/>
            <person name="Anderson E."/>
            <person name="Anderson S."/>
            <person name="Arachi H."/>
            <person name="Azer M."/>
            <person name="Bachantsang P."/>
            <person name="Barry A."/>
            <person name="Bayul T."/>
            <person name="Berlin A."/>
            <person name="Bessette D."/>
            <person name="Bloom T."/>
            <person name="Blye J."/>
            <person name="Boguslavskiy L."/>
            <person name="Bonnet C."/>
            <person name="Boukhgalter B."/>
            <person name="Bourzgui I."/>
            <person name="Brown A."/>
            <person name="Cahill P."/>
            <person name="Channer S."/>
            <person name="Cheshatsang Y."/>
            <person name="Chuda L."/>
            <person name="Citroen M."/>
            <person name="Collymore A."/>
            <person name="Cooke P."/>
            <person name="Costello M."/>
            <person name="D'Aco K."/>
            <person name="Daza R."/>
            <person name="De Haan G."/>
            <person name="DeGray S."/>
            <person name="DeMaso C."/>
            <person name="Dhargay N."/>
            <person name="Dooley K."/>
            <person name="Dooley E."/>
            <person name="Doricent M."/>
            <person name="Dorje P."/>
            <person name="Dorjee K."/>
            <person name="Dupes A."/>
            <person name="Elong R."/>
            <person name="Falk J."/>
            <person name="Farina A."/>
            <person name="Faro S."/>
            <person name="Ferguson D."/>
            <person name="Fisher S."/>
            <person name="Foley C.D."/>
            <person name="Franke A."/>
            <person name="Friedrich D."/>
            <person name="Gadbois L."/>
            <person name="Gearin G."/>
            <person name="Gearin C.R."/>
            <person name="Giannoukos G."/>
            <person name="Goode T."/>
            <person name="Graham J."/>
            <person name="Grandbois E."/>
            <person name="Grewal S."/>
            <person name="Gyaltsen K."/>
            <person name="Hafez N."/>
            <person name="Hagos B."/>
            <person name="Hall J."/>
            <person name="Henson C."/>
            <person name="Hollinger A."/>
            <person name="Honan T."/>
            <person name="Huard M.D."/>
            <person name="Hughes L."/>
            <person name="Hurhula B."/>
            <person name="Husby M.E."/>
            <person name="Kamat A."/>
            <person name="Kanga B."/>
            <person name="Kashin S."/>
            <person name="Khazanovich D."/>
            <person name="Kisner P."/>
            <person name="Lance K."/>
            <person name="Lara M."/>
            <person name="Lee W."/>
            <person name="Lennon N."/>
            <person name="Letendre F."/>
            <person name="LeVine R."/>
            <person name="Lipovsky A."/>
            <person name="Liu X."/>
            <person name="Liu J."/>
            <person name="Liu S."/>
            <person name="Lokyitsang T."/>
            <person name="Lokyitsang Y."/>
            <person name="Lubonja R."/>
            <person name="Lui A."/>
            <person name="MacDonald P."/>
            <person name="Magnisalis V."/>
            <person name="Maru K."/>
            <person name="Matthews C."/>
            <person name="McCusker W."/>
            <person name="McDonough S."/>
            <person name="Mehta T."/>
            <person name="Meldrim J."/>
            <person name="Meneus L."/>
            <person name="Mihai O."/>
            <person name="Mihalev A."/>
            <person name="Mihova T."/>
            <person name="Mittelman R."/>
            <person name="Mlenga V."/>
            <person name="Montmayeur A."/>
            <person name="Mulrain L."/>
            <person name="Navidi A."/>
            <person name="Naylor J."/>
            <person name="Negash T."/>
            <person name="Nguyen T."/>
            <person name="Nguyen N."/>
            <person name="Nicol R."/>
            <person name="Norbu C."/>
            <person name="Norbu N."/>
            <person name="Novod N."/>
            <person name="O'Neill B."/>
            <person name="Osman S."/>
            <person name="Markiewicz E."/>
            <person name="Oyono O.L."/>
            <person name="Patti C."/>
            <person name="Phunkhang P."/>
            <person name="Pierre F."/>
            <person name="Priest M."/>
            <person name="Raghuraman S."/>
            <person name="Rege F."/>
            <person name="Reyes R."/>
            <person name="Rise C."/>
            <person name="Rogov P."/>
            <person name="Ross K."/>
            <person name="Ryan E."/>
            <person name="Settipalli S."/>
            <person name="Shea T."/>
            <person name="Sherpa N."/>
            <person name="Shi L."/>
            <person name="Shih D."/>
            <person name="Sparrow T."/>
            <person name="Spaulding J."/>
            <person name="Stalker J."/>
            <person name="Stange-Thomann N."/>
            <person name="Stavropoulos S."/>
            <person name="Stone C."/>
            <person name="Strader C."/>
            <person name="Tesfaye S."/>
            <person name="Thomson T."/>
            <person name="Thoulutsang Y."/>
            <person name="Thoulutsang D."/>
            <person name="Topham K."/>
            <person name="Topping I."/>
            <person name="Tsamla T."/>
            <person name="Vassiliev H."/>
            <person name="Vo A."/>
            <person name="Wangchuk T."/>
            <person name="Wangdi T."/>
            <person name="Weiand M."/>
            <person name="Wilkinson J."/>
            <person name="Wilson A."/>
            <person name="Yadav S."/>
            <person name="Young G."/>
            <person name="Yu Q."/>
            <person name="Zembek L."/>
            <person name="Zhong D."/>
            <person name="Zimmer A."/>
            <person name="Zwirko Z."/>
            <person name="Jaffe D.B."/>
            <person name="Alvarez P."/>
            <person name="Brockman W."/>
            <person name="Butler J."/>
            <person name="Chin C."/>
            <person name="Gnerre S."/>
            <person name="Grabherr M."/>
            <person name="Kleber M."/>
            <person name="Mauceli E."/>
            <person name="MacCallum I."/>
        </authorList>
    </citation>
    <scope>NUCLEOTIDE SEQUENCE [LARGE SCALE GENOMIC DNA]</scope>
    <source>
        <strain evidence="4">Tucson 14024-0371.13</strain>
    </source>
</reference>
<evidence type="ECO:0000256" key="2">
    <source>
        <dbReference type="SAM" id="Phobius"/>
    </source>
</evidence>
<feature type="transmembrane region" description="Helical" evidence="2">
    <location>
        <begin position="137"/>
        <end position="158"/>
    </location>
</feature>